<proteinExistence type="predicted"/>
<sequence length="379" mass="40579">MTEIHGKHDRRFDDVRAALEKNVASGEELGASLVVDLDGEVVADLWGGFRDEARTVAWDEHTITNVWSTTKTVTSLAALMLVDRGALDVHEPVAKYWPEFAANGKEDVEVRHLLSHTSGVSGLERPAVVEDLYDLETSTARMAAQAPWWPPGTASGYHATNFGHLVGEVVRRVSGKPLKAFVAEEIAGPLGADFRIGAAEADWGRIADVVPPPPAQFDLEALGPDNVIVKTLTGPAIDARVANTPAWRRAELGAVNGHGNARSVARILSALALGGTVGGVRLLGPGTIDLIFEEQANGVDLGLGVPLRWGIGYGLPLRETVPWIPDGRICFWGGWGGSMIITDLDRRLTIAYMMNRMAPGVIGSDRSGTYVQAIYDALG</sequence>
<dbReference type="Proteomes" id="UP000399805">
    <property type="component" value="Unassembled WGS sequence"/>
</dbReference>
<dbReference type="Gene3D" id="3.40.710.10">
    <property type="entry name" value="DD-peptidase/beta-lactamase superfamily"/>
    <property type="match status" value="1"/>
</dbReference>
<dbReference type="PANTHER" id="PTHR43319:SF3">
    <property type="entry name" value="BETA-LACTAMASE-RELATED DOMAIN-CONTAINING PROTEIN"/>
    <property type="match status" value="1"/>
</dbReference>
<accession>A0A6I8LRD7</accession>
<dbReference type="InterPro" id="IPR012338">
    <property type="entry name" value="Beta-lactam/transpept-like"/>
</dbReference>
<reference evidence="2 3" key="1">
    <citation type="submission" date="2019-09" db="EMBL/GenBank/DDBJ databases">
        <authorList>
            <person name="Leyn A S."/>
        </authorList>
    </citation>
    <scope>NUCLEOTIDE SEQUENCE [LARGE SCALE GENOMIC DNA]</scope>
    <source>
        <strain evidence="2">AA231_1</strain>
    </source>
</reference>
<evidence type="ECO:0000313" key="3">
    <source>
        <dbReference type="Proteomes" id="UP000399805"/>
    </source>
</evidence>
<evidence type="ECO:0000313" key="2">
    <source>
        <dbReference type="EMBL" id="VVJ19551.1"/>
    </source>
</evidence>
<dbReference type="InterPro" id="IPR001466">
    <property type="entry name" value="Beta-lactam-related"/>
</dbReference>
<dbReference type="InterPro" id="IPR052907">
    <property type="entry name" value="Beta-lactamase/esterase"/>
</dbReference>
<name>A0A6I8LRD7_9PSEU</name>
<feature type="domain" description="Beta-lactamase-related" evidence="1">
    <location>
        <begin position="16"/>
        <end position="360"/>
    </location>
</feature>
<gene>
    <name evidence="2" type="ORF">AA23TX_04572</name>
</gene>
<dbReference type="PANTHER" id="PTHR43319">
    <property type="entry name" value="BETA-LACTAMASE-RELATED"/>
    <property type="match status" value="1"/>
</dbReference>
<organism evidence="2 3">
    <name type="scientific">Amycolatopsis camponoti</name>
    <dbReference type="NCBI Taxonomy" id="2606593"/>
    <lineage>
        <taxon>Bacteria</taxon>
        <taxon>Bacillati</taxon>
        <taxon>Actinomycetota</taxon>
        <taxon>Actinomycetes</taxon>
        <taxon>Pseudonocardiales</taxon>
        <taxon>Pseudonocardiaceae</taxon>
        <taxon>Amycolatopsis</taxon>
    </lineage>
</organism>
<keyword evidence="3" id="KW-1185">Reference proteome</keyword>
<dbReference type="SUPFAM" id="SSF56601">
    <property type="entry name" value="beta-lactamase/transpeptidase-like"/>
    <property type="match status" value="1"/>
</dbReference>
<dbReference type="Pfam" id="PF00144">
    <property type="entry name" value="Beta-lactamase"/>
    <property type="match status" value="1"/>
</dbReference>
<protein>
    <submittedName>
        <fullName evidence="2">Esterase</fullName>
    </submittedName>
</protein>
<dbReference type="RefSeq" id="WP_155544797.1">
    <property type="nucleotide sequence ID" value="NZ_CABVGP010000002.1"/>
</dbReference>
<dbReference type="AlphaFoldDB" id="A0A6I8LRD7"/>
<evidence type="ECO:0000259" key="1">
    <source>
        <dbReference type="Pfam" id="PF00144"/>
    </source>
</evidence>
<dbReference type="EMBL" id="CABVGP010000002">
    <property type="protein sequence ID" value="VVJ19551.1"/>
    <property type="molecule type" value="Genomic_DNA"/>
</dbReference>